<dbReference type="PROSITE" id="PS50011">
    <property type="entry name" value="PROTEIN_KINASE_DOM"/>
    <property type="match status" value="1"/>
</dbReference>
<dbReference type="GO" id="GO:0004674">
    <property type="term" value="F:protein serine/threonine kinase activity"/>
    <property type="evidence" value="ECO:0007669"/>
    <property type="project" value="UniProtKB-KW"/>
</dbReference>
<dbReference type="Proteomes" id="UP000192907">
    <property type="component" value="Unassembled WGS sequence"/>
</dbReference>
<dbReference type="Gene3D" id="1.10.510.10">
    <property type="entry name" value="Transferase(Phosphotransferase) domain 1"/>
    <property type="match status" value="1"/>
</dbReference>
<accession>A0A1Y6BY08</accession>
<keyword evidence="7" id="KW-1185">Reference proteome</keyword>
<keyword evidence="4" id="KW-0067">ATP-binding</keyword>
<keyword evidence="1" id="KW-0808">Transferase</keyword>
<evidence type="ECO:0000256" key="2">
    <source>
        <dbReference type="ARBA" id="ARBA00022741"/>
    </source>
</evidence>
<dbReference type="PANTHER" id="PTHR24348">
    <property type="entry name" value="SERINE/THREONINE-PROTEIN KINASE UNC-51-RELATED"/>
    <property type="match status" value="1"/>
</dbReference>
<reference evidence="7" key="1">
    <citation type="submission" date="2017-04" db="EMBL/GenBank/DDBJ databases">
        <authorList>
            <person name="Varghese N."/>
            <person name="Submissions S."/>
        </authorList>
    </citation>
    <scope>NUCLEOTIDE SEQUENCE [LARGE SCALE GENOMIC DNA]</scope>
    <source>
        <strain evidence="7">RKEM611</strain>
    </source>
</reference>
<feature type="domain" description="Protein kinase" evidence="5">
    <location>
        <begin position="12"/>
        <end position="271"/>
    </location>
</feature>
<dbReference type="EMBL" id="FWZT01000010">
    <property type="protein sequence ID" value="SMF33939.1"/>
    <property type="molecule type" value="Genomic_DNA"/>
</dbReference>
<keyword evidence="6" id="KW-0723">Serine/threonine-protein kinase</keyword>
<organism evidence="6 7">
    <name type="scientific">Pseudobacteriovorax antillogorgiicola</name>
    <dbReference type="NCBI Taxonomy" id="1513793"/>
    <lineage>
        <taxon>Bacteria</taxon>
        <taxon>Pseudomonadati</taxon>
        <taxon>Bdellovibrionota</taxon>
        <taxon>Oligoflexia</taxon>
        <taxon>Oligoflexales</taxon>
        <taxon>Pseudobacteriovoracaceae</taxon>
        <taxon>Pseudobacteriovorax</taxon>
    </lineage>
</organism>
<dbReference type="STRING" id="1513793.SAMN06296036_110112"/>
<dbReference type="InterPro" id="IPR000719">
    <property type="entry name" value="Prot_kinase_dom"/>
</dbReference>
<dbReference type="SUPFAM" id="SSF56112">
    <property type="entry name" value="Protein kinase-like (PK-like)"/>
    <property type="match status" value="1"/>
</dbReference>
<evidence type="ECO:0000256" key="1">
    <source>
        <dbReference type="ARBA" id="ARBA00022679"/>
    </source>
</evidence>
<evidence type="ECO:0000259" key="5">
    <source>
        <dbReference type="PROSITE" id="PS50011"/>
    </source>
</evidence>
<evidence type="ECO:0000256" key="4">
    <source>
        <dbReference type="ARBA" id="ARBA00022840"/>
    </source>
</evidence>
<protein>
    <submittedName>
        <fullName evidence="6">Serine/threonine protein kinase</fullName>
    </submittedName>
</protein>
<evidence type="ECO:0000313" key="6">
    <source>
        <dbReference type="EMBL" id="SMF33939.1"/>
    </source>
</evidence>
<dbReference type="InterPro" id="IPR045269">
    <property type="entry name" value="Atg1-like"/>
</dbReference>
<dbReference type="GO" id="GO:0034045">
    <property type="term" value="C:phagophore assembly site membrane"/>
    <property type="evidence" value="ECO:0007669"/>
    <property type="project" value="TreeGrafter"/>
</dbReference>
<dbReference type="GO" id="GO:0005524">
    <property type="term" value="F:ATP binding"/>
    <property type="evidence" value="ECO:0007669"/>
    <property type="project" value="UniProtKB-KW"/>
</dbReference>
<dbReference type="GO" id="GO:0042594">
    <property type="term" value="P:response to starvation"/>
    <property type="evidence" value="ECO:0007669"/>
    <property type="project" value="TreeGrafter"/>
</dbReference>
<dbReference type="Pfam" id="PF00069">
    <property type="entry name" value="Pkinase"/>
    <property type="match status" value="1"/>
</dbReference>
<dbReference type="GO" id="GO:0005776">
    <property type="term" value="C:autophagosome"/>
    <property type="evidence" value="ECO:0007669"/>
    <property type="project" value="TreeGrafter"/>
</dbReference>
<sequence>MTVLQQKKIGKYEIDYEVGAGGLGKVYKGIDEETGQAVAIKVLHEKYQMNKRFLGIFHRELLIVSRLKHKHIVGYIDANYKPPNCYIVSEFIDGWSLYRLIKHFKRLPPLVALSVTIDILQGIDYLHLHDTIHSDLSSPNVLISRQGKVLLTDFGLACSGEVENYKNYMVGTPGYYSPEHITDSSILPQSDIYCVGLLLYEMVTGEKAVKASKDREEILYSMKHIDFKKIKCSERRLQSAIRRICKRALRYRGGLRTKNAEKMIFEVYKILKRYDIRYSRHAIHQMLSASGLSLALPEKYQQDINRGYIEVSSEDPM</sequence>
<gene>
    <name evidence="6" type="ORF">SAMN06296036_110112</name>
</gene>
<dbReference type="CDD" id="cd14014">
    <property type="entry name" value="STKc_PknB_like"/>
    <property type="match status" value="1"/>
</dbReference>
<evidence type="ECO:0000313" key="7">
    <source>
        <dbReference type="Proteomes" id="UP000192907"/>
    </source>
</evidence>
<dbReference type="AlphaFoldDB" id="A0A1Y6BY08"/>
<keyword evidence="2" id="KW-0547">Nucleotide-binding</keyword>
<name>A0A1Y6BY08_9BACT</name>
<dbReference type="RefSeq" id="WP_159455381.1">
    <property type="nucleotide sequence ID" value="NZ_FWZT01000010.1"/>
</dbReference>
<dbReference type="InterPro" id="IPR011009">
    <property type="entry name" value="Kinase-like_dom_sf"/>
</dbReference>
<evidence type="ECO:0000256" key="3">
    <source>
        <dbReference type="ARBA" id="ARBA00022777"/>
    </source>
</evidence>
<dbReference type="GO" id="GO:0005829">
    <property type="term" value="C:cytosol"/>
    <property type="evidence" value="ECO:0007669"/>
    <property type="project" value="TreeGrafter"/>
</dbReference>
<proteinExistence type="predicted"/>
<dbReference type="PANTHER" id="PTHR24348:SF22">
    <property type="entry name" value="NON-SPECIFIC SERINE_THREONINE PROTEIN KINASE"/>
    <property type="match status" value="1"/>
</dbReference>
<keyword evidence="3 6" id="KW-0418">Kinase</keyword>